<evidence type="ECO:0000313" key="8">
    <source>
        <dbReference type="Proteomes" id="UP000530403"/>
    </source>
</evidence>
<reference evidence="6 8" key="2">
    <citation type="submission" date="2020-07" db="EMBL/GenBank/DDBJ databases">
        <title>Sequencing the genomes of 1000 actinobacteria strains.</title>
        <authorList>
            <person name="Klenk H.-P."/>
        </authorList>
    </citation>
    <scope>NUCLEOTIDE SEQUENCE [LARGE SCALE GENOMIC DNA]</scope>
    <source>
        <strain evidence="6 8">DSM 41455</strain>
    </source>
</reference>
<reference evidence="5 7" key="1">
    <citation type="submission" date="2020-05" db="EMBL/GenBank/DDBJ databases">
        <title>Whole genome shotgun sequence of Streptomyces fulvorobeus NBRC 15897.</title>
        <authorList>
            <person name="Komaki H."/>
            <person name="Tamura T."/>
        </authorList>
    </citation>
    <scope>NUCLEOTIDE SEQUENCE [LARGE SCALE GENOMIC DNA]</scope>
    <source>
        <strain evidence="5 7">NBRC 15897</strain>
    </source>
</reference>
<dbReference type="Gene3D" id="1.10.1200.10">
    <property type="entry name" value="ACP-like"/>
    <property type="match status" value="1"/>
</dbReference>
<gene>
    <name evidence="6" type="ORF">HEB29_005606</name>
    <name evidence="5" type="ORF">Sfulv_59460</name>
</gene>
<accession>A0A7J0CF86</accession>
<feature type="region of interest" description="Disordered" evidence="3">
    <location>
        <begin position="1"/>
        <end position="20"/>
    </location>
</feature>
<evidence type="ECO:0000259" key="4">
    <source>
        <dbReference type="PROSITE" id="PS50075"/>
    </source>
</evidence>
<dbReference type="SUPFAM" id="SSF47336">
    <property type="entry name" value="ACP-like"/>
    <property type="match status" value="1"/>
</dbReference>
<evidence type="ECO:0000256" key="1">
    <source>
        <dbReference type="ARBA" id="ARBA00022450"/>
    </source>
</evidence>
<dbReference type="InterPro" id="IPR020806">
    <property type="entry name" value="PKS_PP-bd"/>
</dbReference>
<evidence type="ECO:0000256" key="2">
    <source>
        <dbReference type="ARBA" id="ARBA00022553"/>
    </source>
</evidence>
<dbReference type="AlphaFoldDB" id="A0A7J0CF86"/>
<evidence type="ECO:0000313" key="5">
    <source>
        <dbReference type="EMBL" id="GFN01136.1"/>
    </source>
</evidence>
<organism evidence="5 7">
    <name type="scientific">Streptomyces fulvorobeus</name>
    <dbReference type="NCBI Taxonomy" id="284028"/>
    <lineage>
        <taxon>Bacteria</taxon>
        <taxon>Bacillati</taxon>
        <taxon>Actinomycetota</taxon>
        <taxon>Actinomycetes</taxon>
        <taxon>Kitasatosporales</taxon>
        <taxon>Streptomycetaceae</taxon>
        <taxon>Streptomyces</taxon>
    </lineage>
</organism>
<protein>
    <submittedName>
        <fullName evidence="6">Aryl carrier-like protein</fullName>
    </submittedName>
</protein>
<evidence type="ECO:0000313" key="6">
    <source>
        <dbReference type="EMBL" id="NYE44595.1"/>
    </source>
</evidence>
<evidence type="ECO:0000256" key="3">
    <source>
        <dbReference type="SAM" id="MobiDB-lite"/>
    </source>
</evidence>
<name>A0A7J0CF86_9ACTN</name>
<proteinExistence type="predicted"/>
<dbReference type="EMBL" id="BLWC01000001">
    <property type="protein sequence ID" value="GFN01136.1"/>
    <property type="molecule type" value="Genomic_DNA"/>
</dbReference>
<dbReference type="EMBL" id="JACCCF010000001">
    <property type="protein sequence ID" value="NYE44595.1"/>
    <property type="molecule type" value="Genomic_DNA"/>
</dbReference>
<feature type="domain" description="Carrier" evidence="4">
    <location>
        <begin position="20"/>
        <end position="94"/>
    </location>
</feature>
<keyword evidence="1" id="KW-0596">Phosphopantetheine</keyword>
<dbReference type="Pfam" id="PF00550">
    <property type="entry name" value="PP-binding"/>
    <property type="match status" value="1"/>
</dbReference>
<dbReference type="GO" id="GO:0017000">
    <property type="term" value="P:antibiotic biosynthetic process"/>
    <property type="evidence" value="ECO:0007669"/>
    <property type="project" value="UniProtKB-ARBA"/>
</dbReference>
<sequence length="96" mass="10106">MSLTPPSSPPPSPLAPGDPDALRQWLREQCADCLGVPASSLATDVPLTDYGMTSVTGTALCGVMEEHLGVECDLGLLWQEPTIDGLTARLASRTVR</sequence>
<dbReference type="InterPro" id="IPR036736">
    <property type="entry name" value="ACP-like_sf"/>
</dbReference>
<dbReference type="PROSITE" id="PS50075">
    <property type="entry name" value="CARRIER"/>
    <property type="match status" value="1"/>
</dbReference>
<keyword evidence="7" id="KW-1185">Reference proteome</keyword>
<keyword evidence="2" id="KW-0597">Phosphoprotein</keyword>
<comment type="caution">
    <text evidence="5">The sequence shown here is derived from an EMBL/GenBank/DDBJ whole genome shotgun (WGS) entry which is preliminary data.</text>
</comment>
<feature type="compositionally biased region" description="Pro residues" evidence="3">
    <location>
        <begin position="1"/>
        <end position="16"/>
    </location>
</feature>
<dbReference type="GO" id="GO:0031177">
    <property type="term" value="F:phosphopantetheine binding"/>
    <property type="evidence" value="ECO:0007669"/>
    <property type="project" value="InterPro"/>
</dbReference>
<dbReference type="Proteomes" id="UP000530403">
    <property type="component" value="Unassembled WGS sequence"/>
</dbReference>
<dbReference type="Proteomes" id="UP000498980">
    <property type="component" value="Unassembled WGS sequence"/>
</dbReference>
<dbReference type="InterPro" id="IPR009081">
    <property type="entry name" value="PP-bd_ACP"/>
</dbReference>
<evidence type="ECO:0000313" key="7">
    <source>
        <dbReference type="Proteomes" id="UP000498980"/>
    </source>
</evidence>
<dbReference type="SMART" id="SM00823">
    <property type="entry name" value="PKS_PP"/>
    <property type="match status" value="1"/>
</dbReference>
<dbReference type="RefSeq" id="WP_173317249.1">
    <property type="nucleotide sequence ID" value="NZ_BAAAUE010000022.1"/>
</dbReference>